<protein>
    <submittedName>
        <fullName evidence="1">Uncharacterized protein</fullName>
    </submittedName>
</protein>
<dbReference type="EMBL" id="GBXM01102604">
    <property type="protein sequence ID" value="JAH05973.1"/>
    <property type="molecule type" value="Transcribed_RNA"/>
</dbReference>
<sequence>MDLLPVVSGAL</sequence>
<proteinExistence type="predicted"/>
<reference evidence="1" key="1">
    <citation type="submission" date="2014-11" db="EMBL/GenBank/DDBJ databases">
        <authorList>
            <person name="Amaro Gonzalez C."/>
        </authorList>
    </citation>
    <scope>NUCLEOTIDE SEQUENCE</scope>
</reference>
<evidence type="ECO:0000313" key="1">
    <source>
        <dbReference type="EMBL" id="JAH05973.1"/>
    </source>
</evidence>
<name>A0A0E9PQ51_ANGAN</name>
<accession>A0A0E9PQ51</accession>
<reference evidence="1" key="2">
    <citation type="journal article" date="2015" name="Fish Shellfish Immunol.">
        <title>Early steps in the European eel (Anguilla anguilla)-Vibrio vulnificus interaction in the gills: Role of the RtxA13 toxin.</title>
        <authorList>
            <person name="Callol A."/>
            <person name="Pajuelo D."/>
            <person name="Ebbesson L."/>
            <person name="Teles M."/>
            <person name="MacKenzie S."/>
            <person name="Amaro C."/>
        </authorList>
    </citation>
    <scope>NUCLEOTIDE SEQUENCE</scope>
</reference>
<organism evidence="1">
    <name type="scientific">Anguilla anguilla</name>
    <name type="common">European freshwater eel</name>
    <name type="synonym">Muraena anguilla</name>
    <dbReference type="NCBI Taxonomy" id="7936"/>
    <lineage>
        <taxon>Eukaryota</taxon>
        <taxon>Metazoa</taxon>
        <taxon>Chordata</taxon>
        <taxon>Craniata</taxon>
        <taxon>Vertebrata</taxon>
        <taxon>Euteleostomi</taxon>
        <taxon>Actinopterygii</taxon>
        <taxon>Neopterygii</taxon>
        <taxon>Teleostei</taxon>
        <taxon>Anguilliformes</taxon>
        <taxon>Anguillidae</taxon>
        <taxon>Anguilla</taxon>
    </lineage>
</organism>